<feature type="compositionally biased region" description="Polar residues" evidence="1">
    <location>
        <begin position="26"/>
        <end position="37"/>
    </location>
</feature>
<feature type="region of interest" description="Disordered" evidence="1">
    <location>
        <begin position="13"/>
        <end position="37"/>
    </location>
</feature>
<dbReference type="SMART" id="SM00100">
    <property type="entry name" value="cNMP"/>
    <property type="match status" value="1"/>
</dbReference>
<dbReference type="Pfam" id="PF00027">
    <property type="entry name" value="cNMP_binding"/>
    <property type="match status" value="1"/>
</dbReference>
<evidence type="ECO:0000259" key="2">
    <source>
        <dbReference type="PROSITE" id="PS50042"/>
    </source>
</evidence>
<dbReference type="InterPro" id="IPR014710">
    <property type="entry name" value="RmlC-like_jellyroll"/>
</dbReference>
<organism evidence="3 4">
    <name type="scientific">Effrenium voratum</name>
    <dbReference type="NCBI Taxonomy" id="2562239"/>
    <lineage>
        <taxon>Eukaryota</taxon>
        <taxon>Sar</taxon>
        <taxon>Alveolata</taxon>
        <taxon>Dinophyceae</taxon>
        <taxon>Suessiales</taxon>
        <taxon>Symbiodiniaceae</taxon>
        <taxon>Effrenium</taxon>
    </lineage>
</organism>
<reference evidence="3" key="1">
    <citation type="submission" date="2023-08" db="EMBL/GenBank/DDBJ databases">
        <authorList>
            <person name="Chen Y."/>
            <person name="Shah S."/>
            <person name="Dougan E. K."/>
            <person name="Thang M."/>
            <person name="Chan C."/>
        </authorList>
    </citation>
    <scope>NUCLEOTIDE SEQUENCE</scope>
</reference>
<accession>A0AA36NLM3</accession>
<dbReference type="Proteomes" id="UP001178507">
    <property type="component" value="Unassembled WGS sequence"/>
</dbReference>
<dbReference type="Gene3D" id="2.60.120.10">
    <property type="entry name" value="Jelly Rolls"/>
    <property type="match status" value="1"/>
</dbReference>
<feature type="domain" description="Cyclic nucleotide-binding" evidence="2">
    <location>
        <begin position="87"/>
        <end position="187"/>
    </location>
</feature>
<proteinExistence type="predicted"/>
<evidence type="ECO:0000313" key="3">
    <source>
        <dbReference type="EMBL" id="CAJ1407678.1"/>
    </source>
</evidence>
<feature type="region of interest" description="Disordered" evidence="1">
    <location>
        <begin position="173"/>
        <end position="260"/>
    </location>
</feature>
<gene>
    <name evidence="3" type="ORF">EVOR1521_LOCUS29319</name>
</gene>
<evidence type="ECO:0000313" key="4">
    <source>
        <dbReference type="Proteomes" id="UP001178507"/>
    </source>
</evidence>
<dbReference type="SUPFAM" id="SSF51206">
    <property type="entry name" value="cAMP-binding domain-like"/>
    <property type="match status" value="1"/>
</dbReference>
<comment type="caution">
    <text evidence="3">The sequence shown here is derived from an EMBL/GenBank/DDBJ whole genome shotgun (WGS) entry which is preliminary data.</text>
</comment>
<name>A0AA36NLM3_9DINO</name>
<feature type="compositionally biased region" description="Low complexity" evidence="1">
    <location>
        <begin position="238"/>
        <end position="253"/>
    </location>
</feature>
<sequence>MLVRLPSEIRNGSLLSPANPCPPSPTASFQPSSNADSPWQSPAGAFVAAVVGARRSFVMPSPSGAANLSAAVLKAKEHLEVLMGCPFFKKLNLDSRVQRRLSSIATCLKISKGTVLFRQGDPPGNCYVILEGSVGIVKPDEETKTGYDSREGTPRLGETLRLDRTEALGQTDVVSDSLSECERESTMSLTRIPGASPSRLSARAAAAPAANSRGQHPRPAEGRRYEGLPPTVAGSPWRRQQPPQLAPQRAAAPDGGPPER</sequence>
<protein>
    <recommendedName>
        <fullName evidence="2">Cyclic nucleotide-binding domain-containing protein</fullName>
    </recommendedName>
</protein>
<dbReference type="InterPro" id="IPR018490">
    <property type="entry name" value="cNMP-bd_dom_sf"/>
</dbReference>
<evidence type="ECO:0000256" key="1">
    <source>
        <dbReference type="SAM" id="MobiDB-lite"/>
    </source>
</evidence>
<dbReference type="AlphaFoldDB" id="A0AA36NLM3"/>
<feature type="compositionally biased region" description="Low complexity" evidence="1">
    <location>
        <begin position="193"/>
        <end position="213"/>
    </location>
</feature>
<dbReference type="EMBL" id="CAUJNA010003684">
    <property type="protein sequence ID" value="CAJ1407678.1"/>
    <property type="molecule type" value="Genomic_DNA"/>
</dbReference>
<keyword evidence="4" id="KW-1185">Reference proteome</keyword>
<dbReference type="InterPro" id="IPR000595">
    <property type="entry name" value="cNMP-bd_dom"/>
</dbReference>
<dbReference type="CDD" id="cd00038">
    <property type="entry name" value="CAP_ED"/>
    <property type="match status" value="1"/>
</dbReference>
<dbReference type="PROSITE" id="PS50042">
    <property type="entry name" value="CNMP_BINDING_3"/>
    <property type="match status" value="1"/>
</dbReference>